<evidence type="ECO:0000256" key="1">
    <source>
        <dbReference type="ARBA" id="ARBA00022468"/>
    </source>
</evidence>
<feature type="compositionally biased region" description="Polar residues" evidence="2">
    <location>
        <begin position="218"/>
        <end position="233"/>
    </location>
</feature>
<evidence type="ECO:0000313" key="5">
    <source>
        <dbReference type="Proteomes" id="UP000037035"/>
    </source>
</evidence>
<sequence length="792" mass="87428">MLKFRFPTTKRNTQEQQQQQQQQQNESEQEQEHSIPTPSPSPSNSSNYQQQQQNSLTINHPTLIQSTDSVDHTIPIEEHSLPINLNLNNTNNNNNNNNRDSTHTNVSRKIRRKSYGGLRAMLGINKQDDHQNQSPPPPLPSAPSSACSTNFQHQQLVQQQQHLHRHHKHNPSLDASSSTSSLSNLGPLPSSPSTSEPRQTTSSLRPFPFLGGIRRKSANASNVKSPHPLTTQTNEPLPSNYLSPSNPQSPSSSTLVSNNNNNNNNNKTRNSKIKVTDHSTRVYGNGSSKKAQSVDDLSQFGLLRKPRIQPRRSEELTEHRPAGPSGSSSASADDTGRASDLHNGLDQIGEMAGSLAAINGASTDDRMPPRLSNPKGMRTVYGVPIEDLYWRDGDSFPLLVNVLVELIEEKGLDQQGIYRVPGEKRVIENLQASIDERGVRGVDIWRDSYRDVHNLSGALKLFLREIPGGVIPFDRYDRFLAVNGIPDDSERTTQLQCHVKELPLPNKILLLKLIKHFERVVEHAEANSMLVHNVAIVFAPSLFRNGSEHSNPLLSMQNIGKASAIVRHFVMNAAQIFEETSEELLKQAAMETVRAQKEKKQQQGHKRRSINMNLSYYQQQQQHPSPQFSNTQVRKPKDDGLQSKRASISSVVTNTTTATTEEHRRSRRGSATLAKQKSGNTSSSKRNTGRTNSALSSTTKPAKVNNRHSLTGSILTTSTSKSSKASPVNNSPHSSVASTSIIFPSPNQNHTTSPINSATPDTTITSSSPTTTTTTPHPTLGFSNLTVRKKAK</sequence>
<dbReference type="EMBL" id="LAVV01013005">
    <property type="protein sequence ID" value="KNZ46100.1"/>
    <property type="molecule type" value="Genomic_DNA"/>
</dbReference>
<feature type="domain" description="Rho-GAP" evidence="3">
    <location>
        <begin position="383"/>
        <end position="577"/>
    </location>
</feature>
<dbReference type="GO" id="GO:0005096">
    <property type="term" value="F:GTPase activator activity"/>
    <property type="evidence" value="ECO:0007669"/>
    <property type="project" value="UniProtKB-KW"/>
</dbReference>
<name>A0A0L6UE57_9BASI</name>
<dbReference type="Pfam" id="PF00620">
    <property type="entry name" value="RhoGAP"/>
    <property type="match status" value="1"/>
</dbReference>
<dbReference type="PROSITE" id="PS50238">
    <property type="entry name" value="RHOGAP"/>
    <property type="match status" value="1"/>
</dbReference>
<feature type="compositionally biased region" description="Low complexity" evidence="2">
    <location>
        <begin position="14"/>
        <end position="26"/>
    </location>
</feature>
<feature type="compositionally biased region" description="Polar residues" evidence="2">
    <location>
        <begin position="673"/>
        <end position="700"/>
    </location>
</feature>
<dbReference type="Gene3D" id="1.10.555.10">
    <property type="entry name" value="Rho GTPase activation protein"/>
    <property type="match status" value="1"/>
</dbReference>
<dbReference type="PANTHER" id="PTHR23176:SF134">
    <property type="entry name" value="RHO-TYPE GTPASE-ACTIVATING PROTEIN"/>
    <property type="match status" value="1"/>
</dbReference>
<feature type="compositionally biased region" description="Low complexity" evidence="2">
    <location>
        <begin position="322"/>
        <end position="333"/>
    </location>
</feature>
<organism evidence="4 5">
    <name type="scientific">Puccinia sorghi</name>
    <dbReference type="NCBI Taxonomy" id="27349"/>
    <lineage>
        <taxon>Eukaryota</taxon>
        <taxon>Fungi</taxon>
        <taxon>Dikarya</taxon>
        <taxon>Basidiomycota</taxon>
        <taxon>Pucciniomycotina</taxon>
        <taxon>Pucciniomycetes</taxon>
        <taxon>Pucciniales</taxon>
        <taxon>Pucciniaceae</taxon>
        <taxon>Puccinia</taxon>
    </lineage>
</organism>
<feature type="compositionally biased region" description="Low complexity" evidence="2">
    <location>
        <begin position="172"/>
        <end position="195"/>
    </location>
</feature>
<reference evidence="4 5" key="1">
    <citation type="submission" date="2015-08" db="EMBL/GenBank/DDBJ databases">
        <title>Next Generation Sequencing and Analysis of the Genome of Puccinia sorghi L Schw, the Causal Agent of Maize Common Rust.</title>
        <authorList>
            <person name="Rochi L."/>
            <person name="Burguener G."/>
            <person name="Darino M."/>
            <person name="Turjanski A."/>
            <person name="Kreff E."/>
            <person name="Dieguez M.J."/>
            <person name="Sacco F."/>
        </authorList>
    </citation>
    <scope>NUCLEOTIDE SEQUENCE [LARGE SCALE GENOMIC DNA]</scope>
    <source>
        <strain evidence="4 5">RO10H11247</strain>
    </source>
</reference>
<dbReference type="InterPro" id="IPR000198">
    <property type="entry name" value="RhoGAP_dom"/>
</dbReference>
<keyword evidence="5" id="KW-1185">Reference proteome</keyword>
<feature type="compositionally biased region" description="Low complexity" evidence="2">
    <location>
        <begin position="757"/>
        <end position="779"/>
    </location>
</feature>
<keyword evidence="1" id="KW-0343">GTPase activation</keyword>
<proteinExistence type="predicted"/>
<dbReference type="GO" id="GO:0005737">
    <property type="term" value="C:cytoplasm"/>
    <property type="evidence" value="ECO:0007669"/>
    <property type="project" value="TreeGrafter"/>
</dbReference>
<dbReference type="PANTHER" id="PTHR23176">
    <property type="entry name" value="RHO/RAC/CDC GTPASE-ACTIVATING PROTEIN"/>
    <property type="match status" value="1"/>
</dbReference>
<dbReference type="InterPro" id="IPR050729">
    <property type="entry name" value="Rho-GAP"/>
</dbReference>
<evidence type="ECO:0000313" key="4">
    <source>
        <dbReference type="EMBL" id="KNZ46100.1"/>
    </source>
</evidence>
<dbReference type="InterPro" id="IPR008936">
    <property type="entry name" value="Rho_GTPase_activation_prot"/>
</dbReference>
<feature type="compositionally biased region" description="Low complexity" evidence="2">
    <location>
        <begin position="42"/>
        <end position="54"/>
    </location>
</feature>
<dbReference type="STRING" id="27349.A0A0L6UE57"/>
<feature type="compositionally biased region" description="Low complexity" evidence="2">
    <location>
        <begin position="618"/>
        <end position="627"/>
    </location>
</feature>
<feature type="region of interest" description="Disordered" evidence="2">
    <location>
        <begin position="127"/>
        <end position="343"/>
    </location>
</feature>
<feature type="region of interest" description="Disordered" evidence="2">
    <location>
        <begin position="85"/>
        <end position="112"/>
    </location>
</feature>
<gene>
    <name evidence="4" type="ORF">VP01_755g7</name>
</gene>
<feature type="compositionally biased region" description="Low complexity" evidence="2">
    <location>
        <begin position="709"/>
        <end position="726"/>
    </location>
</feature>
<feature type="compositionally biased region" description="Basic and acidic residues" evidence="2">
    <location>
        <begin position="311"/>
        <end position="321"/>
    </location>
</feature>
<dbReference type="CDD" id="cd00159">
    <property type="entry name" value="RhoGAP"/>
    <property type="match status" value="1"/>
</dbReference>
<dbReference type="GO" id="GO:0007165">
    <property type="term" value="P:signal transduction"/>
    <property type="evidence" value="ECO:0007669"/>
    <property type="project" value="InterPro"/>
</dbReference>
<evidence type="ECO:0000259" key="3">
    <source>
        <dbReference type="PROSITE" id="PS50238"/>
    </source>
</evidence>
<feature type="compositionally biased region" description="Low complexity" evidence="2">
    <location>
        <begin position="234"/>
        <end position="266"/>
    </location>
</feature>
<dbReference type="OrthoDB" id="2507144at2759"/>
<feature type="compositionally biased region" description="Low complexity" evidence="2">
    <location>
        <begin position="142"/>
        <end position="161"/>
    </location>
</feature>
<protein>
    <recommendedName>
        <fullName evidence="3">Rho-GAP domain-containing protein</fullName>
    </recommendedName>
</protein>
<dbReference type="Proteomes" id="UP000037035">
    <property type="component" value="Unassembled WGS sequence"/>
</dbReference>
<feature type="region of interest" description="Disordered" evidence="2">
    <location>
        <begin position="1"/>
        <end position="54"/>
    </location>
</feature>
<dbReference type="AlphaFoldDB" id="A0A0L6UE57"/>
<evidence type="ECO:0000256" key="2">
    <source>
        <dbReference type="SAM" id="MobiDB-lite"/>
    </source>
</evidence>
<comment type="caution">
    <text evidence="4">The sequence shown here is derived from an EMBL/GenBank/DDBJ whole genome shotgun (WGS) entry which is preliminary data.</text>
</comment>
<feature type="compositionally biased region" description="Low complexity" evidence="2">
    <location>
        <begin position="85"/>
        <end position="98"/>
    </location>
</feature>
<accession>A0A0L6UE57</accession>
<dbReference type="SMART" id="SM00324">
    <property type="entry name" value="RhoGAP"/>
    <property type="match status" value="1"/>
</dbReference>
<feature type="compositionally biased region" description="Polar residues" evidence="2">
    <location>
        <begin position="727"/>
        <end position="756"/>
    </location>
</feature>
<feature type="region of interest" description="Disordered" evidence="2">
    <location>
        <begin position="618"/>
        <end position="792"/>
    </location>
</feature>
<dbReference type="VEuPathDB" id="FungiDB:VP01_755g7"/>
<dbReference type="SUPFAM" id="SSF48350">
    <property type="entry name" value="GTPase activation domain, GAP"/>
    <property type="match status" value="1"/>
</dbReference>